<dbReference type="AlphaFoldDB" id="A0A6N0HYE4"/>
<evidence type="ECO:0000313" key="1">
    <source>
        <dbReference type="EMBL" id="QKQ27359.1"/>
    </source>
</evidence>
<dbReference type="KEGG" id="rev:HUE57_14540"/>
<evidence type="ECO:0000313" key="2">
    <source>
        <dbReference type="Proteomes" id="UP000509658"/>
    </source>
</evidence>
<accession>A0A6N0HYE4</accession>
<protein>
    <submittedName>
        <fullName evidence="1">Transporter substrate-binding domain-containing protein</fullName>
    </submittedName>
</protein>
<organism evidence="1 2">
    <name type="scientific">Candidatus Reidiella endopervernicosa</name>
    <dbReference type="NCBI Taxonomy" id="2738883"/>
    <lineage>
        <taxon>Bacteria</taxon>
        <taxon>Pseudomonadati</taxon>
        <taxon>Pseudomonadota</taxon>
        <taxon>Gammaproteobacteria</taxon>
        <taxon>Candidatus Reidiella</taxon>
    </lineage>
</organism>
<reference evidence="1 2" key="1">
    <citation type="submission" date="2020-05" db="EMBL/GenBank/DDBJ databases">
        <title>Horizontal transmission and recombination maintain forever young bacterial symbiont genomes.</title>
        <authorList>
            <person name="Russell S.L."/>
            <person name="Pepper-Tunick E."/>
            <person name="Svedberg J."/>
            <person name="Byrne A."/>
            <person name="Ruelas Castillo J."/>
            <person name="Vollmers C."/>
            <person name="Beinart R.A."/>
            <person name="Corbett-Detig R."/>
        </authorList>
    </citation>
    <scope>NUCLEOTIDE SEQUENCE [LARGE SCALE GENOMIC DNA]</scope>
    <source>
        <strain evidence="1">Santa_Monica_outfall</strain>
    </source>
</reference>
<gene>
    <name evidence="1" type="ORF">HUE57_14540</name>
</gene>
<dbReference type="Proteomes" id="UP000509658">
    <property type="component" value="Chromosome"/>
</dbReference>
<dbReference type="SUPFAM" id="SSF53850">
    <property type="entry name" value="Periplasmic binding protein-like II"/>
    <property type="match status" value="1"/>
</dbReference>
<dbReference type="EMBL" id="CP054491">
    <property type="protein sequence ID" value="QKQ27359.1"/>
    <property type="molecule type" value="Genomic_DNA"/>
</dbReference>
<proteinExistence type="predicted"/>
<dbReference type="Gene3D" id="3.40.190.10">
    <property type="entry name" value="Periplasmic binding protein-like II"/>
    <property type="match status" value="2"/>
</dbReference>
<name>A0A6N0HYE4_9GAMM</name>
<sequence length="98" mass="11045">MDSGEADILTSVLITPSRRSALAFSDPINRVGYPAIIAKSRSEPLTDLESLRGKRVALVKDISLKRTSPKAVSTTNWLKLYLYPKHWMPSHTVWPMQH</sequence>
<keyword evidence="2" id="KW-1185">Reference proteome</keyword>